<proteinExistence type="inferred from homology"/>
<dbReference type="InterPro" id="IPR034829">
    <property type="entry name" value="DnaD-like_sf"/>
</dbReference>
<feature type="domain" description="DnaB/C C-terminal" evidence="3">
    <location>
        <begin position="130"/>
        <end position="202"/>
    </location>
</feature>
<feature type="region of interest" description="Disordered" evidence="2">
    <location>
        <begin position="199"/>
        <end position="238"/>
    </location>
</feature>
<sequence length="238" mass="27640">MNLSPLQKWLKYGDTTISNLLLAHYRQLGLSHEQLILIIQLKSLLDSGSDFPDIEIIAGRMQLPTAKVFNAIHDLIQQKYLSIQTSIDKDGKTNDSYQLDLLWERLATLLDQEDRSVKIKAEQFSEKELFNRFESEFGRPLSPMEMQTIGMWLDDDKYAIELIEMALREAVLSQVYNLKYVDRILLNWEKKNIKTKAQVVQESKRRRQQQASAPAAPIQNDTSSKPKVPLYNWLENQD</sequence>
<feature type="compositionally biased region" description="Low complexity" evidence="2">
    <location>
        <begin position="209"/>
        <end position="219"/>
    </location>
</feature>
<accession>A0A1I5WRV3</accession>
<dbReference type="NCBIfam" id="TIGR01446">
    <property type="entry name" value="DnaD_dom"/>
    <property type="match status" value="1"/>
</dbReference>
<evidence type="ECO:0000259" key="3">
    <source>
        <dbReference type="Pfam" id="PF07261"/>
    </source>
</evidence>
<dbReference type="Proteomes" id="UP000199136">
    <property type="component" value="Unassembled WGS sequence"/>
</dbReference>
<dbReference type="InterPro" id="IPR053843">
    <property type="entry name" value="DnaD_N"/>
</dbReference>
<dbReference type="EMBL" id="FOXW01000003">
    <property type="protein sequence ID" value="SFQ22258.1"/>
    <property type="molecule type" value="Genomic_DNA"/>
</dbReference>
<dbReference type="PANTHER" id="PTHR37293:SF6">
    <property type="entry name" value="DNA REPLICATION PROTEIN DNAD"/>
    <property type="match status" value="1"/>
</dbReference>
<reference evidence="5 6" key="1">
    <citation type="submission" date="2016-10" db="EMBL/GenBank/DDBJ databases">
        <authorList>
            <person name="de Groot N.N."/>
        </authorList>
    </citation>
    <scope>NUCLEOTIDE SEQUENCE [LARGE SCALE GENOMIC DNA]</scope>
    <source>
        <strain evidence="5 6">DSM 20581</strain>
    </source>
</reference>
<evidence type="ECO:0000256" key="1">
    <source>
        <dbReference type="ARBA" id="ARBA00093462"/>
    </source>
</evidence>
<dbReference type="AlphaFoldDB" id="A0A1I5WRV3"/>
<evidence type="ECO:0000313" key="6">
    <source>
        <dbReference type="Proteomes" id="UP000199136"/>
    </source>
</evidence>
<comment type="similarity">
    <text evidence="1">Belongs to the DnaB/DnaD family.</text>
</comment>
<dbReference type="Pfam" id="PF07261">
    <property type="entry name" value="DnaB_2"/>
    <property type="match status" value="1"/>
</dbReference>
<gene>
    <name evidence="5" type="ORF">SAMN04488506_1045</name>
</gene>
<feature type="domain" description="DnaD N-terminal" evidence="4">
    <location>
        <begin position="17"/>
        <end position="115"/>
    </location>
</feature>
<dbReference type="OrthoDB" id="9770238at2"/>
<name>A0A1I5WRV3_9LACT</name>
<dbReference type="InterPro" id="IPR036388">
    <property type="entry name" value="WH-like_DNA-bd_sf"/>
</dbReference>
<organism evidence="5 6">
    <name type="scientific">Desemzia incerta</name>
    <dbReference type="NCBI Taxonomy" id="82801"/>
    <lineage>
        <taxon>Bacteria</taxon>
        <taxon>Bacillati</taxon>
        <taxon>Bacillota</taxon>
        <taxon>Bacilli</taxon>
        <taxon>Lactobacillales</taxon>
        <taxon>Carnobacteriaceae</taxon>
        <taxon>Desemzia</taxon>
    </lineage>
</organism>
<dbReference type="InterPro" id="IPR006343">
    <property type="entry name" value="DnaB/C_C"/>
</dbReference>
<evidence type="ECO:0000259" key="4">
    <source>
        <dbReference type="Pfam" id="PF21984"/>
    </source>
</evidence>
<dbReference type="SUPFAM" id="SSF158499">
    <property type="entry name" value="DnaD domain-like"/>
    <property type="match status" value="1"/>
</dbReference>
<dbReference type="PANTHER" id="PTHR37293">
    <property type="entry name" value="PHAGE REPLICATION PROTEIN-RELATED"/>
    <property type="match status" value="1"/>
</dbReference>
<protein>
    <submittedName>
        <fullName evidence="5">DNA replication protein DnaD</fullName>
    </submittedName>
</protein>
<evidence type="ECO:0000313" key="5">
    <source>
        <dbReference type="EMBL" id="SFQ22258.1"/>
    </source>
</evidence>
<dbReference type="Gene3D" id="1.10.10.10">
    <property type="entry name" value="Winged helix-like DNA-binding domain superfamily/Winged helix DNA-binding domain"/>
    <property type="match status" value="1"/>
</dbReference>
<dbReference type="Gene3D" id="1.10.10.630">
    <property type="entry name" value="DnaD domain-like"/>
    <property type="match status" value="1"/>
</dbReference>
<keyword evidence="6" id="KW-1185">Reference proteome</keyword>
<dbReference type="InterPro" id="IPR053162">
    <property type="entry name" value="DnaD"/>
</dbReference>
<dbReference type="STRING" id="82801.SAMN04488506_1045"/>
<dbReference type="Pfam" id="PF21984">
    <property type="entry name" value="DnaD_N"/>
    <property type="match status" value="1"/>
</dbReference>
<evidence type="ECO:0000256" key="2">
    <source>
        <dbReference type="SAM" id="MobiDB-lite"/>
    </source>
</evidence>
<dbReference type="RefSeq" id="WP_092480096.1">
    <property type="nucleotide sequence ID" value="NZ_FOXW01000003.1"/>
</dbReference>